<dbReference type="Gene3D" id="2.10.25.10">
    <property type="entry name" value="Laminin"/>
    <property type="match status" value="2"/>
</dbReference>
<dbReference type="Pfam" id="PF07645">
    <property type="entry name" value="EGF_CA"/>
    <property type="match status" value="1"/>
</dbReference>
<evidence type="ECO:0000313" key="5">
    <source>
        <dbReference type="EMBL" id="GIY95091.1"/>
    </source>
</evidence>
<keyword evidence="2 3" id="KW-1015">Disulfide bond</keyword>
<dbReference type="PANTHER" id="PTHR10199">
    <property type="entry name" value="THROMBOSPONDIN"/>
    <property type="match status" value="1"/>
</dbReference>
<feature type="disulfide bond" evidence="3">
    <location>
        <begin position="112"/>
        <end position="129"/>
    </location>
</feature>
<keyword evidence="6" id="KW-1185">Reference proteome</keyword>
<dbReference type="FunFam" id="2.10.25.10:FF:000232">
    <property type="entry name" value="thrombospondin-3 isoform X1"/>
    <property type="match status" value="1"/>
</dbReference>
<name>A0AAV4XIS3_CAEEX</name>
<proteinExistence type="predicted"/>
<dbReference type="EMBL" id="BPLR01000482">
    <property type="protein sequence ID" value="GIY95091.1"/>
    <property type="molecule type" value="Genomic_DNA"/>
</dbReference>
<dbReference type="InterPro" id="IPR049883">
    <property type="entry name" value="NOTCH1_EGF-like"/>
</dbReference>
<protein>
    <submittedName>
        <fullName evidence="5">Thrombospondin-3</fullName>
    </submittedName>
</protein>
<evidence type="ECO:0000256" key="2">
    <source>
        <dbReference type="ARBA" id="ARBA00023157"/>
    </source>
</evidence>
<feature type="domain" description="EGF-like" evidence="4">
    <location>
        <begin position="102"/>
        <end position="143"/>
    </location>
</feature>
<gene>
    <name evidence="5" type="primary">Thbs3</name>
    <name evidence="5" type="ORF">CEXT_444401</name>
</gene>
<reference evidence="5 6" key="1">
    <citation type="submission" date="2021-06" db="EMBL/GenBank/DDBJ databases">
        <title>Caerostris extrusa draft genome.</title>
        <authorList>
            <person name="Kono N."/>
            <person name="Arakawa K."/>
        </authorList>
    </citation>
    <scope>NUCLEOTIDE SEQUENCE [LARGE SCALE GENOMIC DNA]</scope>
</reference>
<evidence type="ECO:0000259" key="4">
    <source>
        <dbReference type="PROSITE" id="PS50026"/>
    </source>
</evidence>
<organism evidence="5 6">
    <name type="scientific">Caerostris extrusa</name>
    <name type="common">Bark spider</name>
    <name type="synonym">Caerostris bankana</name>
    <dbReference type="NCBI Taxonomy" id="172846"/>
    <lineage>
        <taxon>Eukaryota</taxon>
        <taxon>Metazoa</taxon>
        <taxon>Ecdysozoa</taxon>
        <taxon>Arthropoda</taxon>
        <taxon>Chelicerata</taxon>
        <taxon>Arachnida</taxon>
        <taxon>Araneae</taxon>
        <taxon>Araneomorphae</taxon>
        <taxon>Entelegynae</taxon>
        <taxon>Araneoidea</taxon>
        <taxon>Araneidae</taxon>
        <taxon>Caerostris</taxon>
    </lineage>
</organism>
<dbReference type="InterPro" id="IPR018097">
    <property type="entry name" value="EGF_Ca-bd_CS"/>
</dbReference>
<dbReference type="GO" id="GO:0005509">
    <property type="term" value="F:calcium ion binding"/>
    <property type="evidence" value="ECO:0007669"/>
    <property type="project" value="InterPro"/>
</dbReference>
<dbReference type="PROSITE" id="PS01186">
    <property type="entry name" value="EGF_2"/>
    <property type="match status" value="1"/>
</dbReference>
<dbReference type="Proteomes" id="UP001054945">
    <property type="component" value="Unassembled WGS sequence"/>
</dbReference>
<accession>A0AAV4XIS3</accession>
<dbReference type="SMART" id="SM00179">
    <property type="entry name" value="EGF_CA"/>
    <property type="match status" value="1"/>
</dbReference>
<evidence type="ECO:0000256" key="3">
    <source>
        <dbReference type="PROSITE-ProRule" id="PRU00076"/>
    </source>
</evidence>
<sequence>MRNRLEASFAKTLPSSNILSEHRSWLSMRTVSTRLHGRDIQGVGLEYARSVRQLCLDINECDDGRNGGCVENSQCVNTMGSFNCGECIEGFVGNQTHGCHPHPGMCPDGTICDGNAECELRRGLARYQCRCRVGWAGDGKTCGPDRDLDGWPDSVLACTGEM</sequence>
<evidence type="ECO:0000313" key="6">
    <source>
        <dbReference type="Proteomes" id="UP001054945"/>
    </source>
</evidence>
<dbReference type="InterPro" id="IPR001881">
    <property type="entry name" value="EGF-like_Ca-bd_dom"/>
</dbReference>
<dbReference type="CDD" id="cd00054">
    <property type="entry name" value="EGF_CA"/>
    <property type="match status" value="1"/>
</dbReference>
<dbReference type="InterPro" id="IPR000742">
    <property type="entry name" value="EGF"/>
</dbReference>
<dbReference type="AlphaFoldDB" id="A0AAV4XIS3"/>
<evidence type="ECO:0000256" key="1">
    <source>
        <dbReference type="ARBA" id="ARBA00022536"/>
    </source>
</evidence>
<dbReference type="PROSITE" id="PS50026">
    <property type="entry name" value="EGF_3"/>
    <property type="match status" value="1"/>
</dbReference>
<dbReference type="SMART" id="SM00181">
    <property type="entry name" value="EGF"/>
    <property type="match status" value="2"/>
</dbReference>
<dbReference type="PROSITE" id="PS01187">
    <property type="entry name" value="EGF_CA"/>
    <property type="match status" value="1"/>
</dbReference>
<dbReference type="PANTHER" id="PTHR10199:SF100">
    <property type="entry name" value="THROMBOSPONDIN, ISOFORM A"/>
    <property type="match status" value="1"/>
</dbReference>
<keyword evidence="1 3" id="KW-0245">EGF-like domain</keyword>
<comment type="caution">
    <text evidence="5">The sequence shown here is derived from an EMBL/GenBank/DDBJ whole genome shotgun (WGS) entry which is preliminary data.</text>
</comment>
<comment type="caution">
    <text evidence="3">Lacks conserved residue(s) required for the propagation of feature annotation.</text>
</comment>